<evidence type="ECO:0000313" key="1">
    <source>
        <dbReference type="EMBL" id="KAG2210026.1"/>
    </source>
</evidence>
<gene>
    <name evidence="1" type="ORF">INT47_003462</name>
</gene>
<name>A0A8H7RF52_9FUNG</name>
<evidence type="ECO:0000313" key="2">
    <source>
        <dbReference type="Proteomes" id="UP000603453"/>
    </source>
</evidence>
<organism evidence="1 2">
    <name type="scientific">Mucor saturninus</name>
    <dbReference type="NCBI Taxonomy" id="64648"/>
    <lineage>
        <taxon>Eukaryota</taxon>
        <taxon>Fungi</taxon>
        <taxon>Fungi incertae sedis</taxon>
        <taxon>Mucoromycota</taxon>
        <taxon>Mucoromycotina</taxon>
        <taxon>Mucoromycetes</taxon>
        <taxon>Mucorales</taxon>
        <taxon>Mucorineae</taxon>
        <taxon>Mucoraceae</taxon>
        <taxon>Mucor</taxon>
    </lineage>
</organism>
<reference evidence="1" key="1">
    <citation type="submission" date="2020-12" db="EMBL/GenBank/DDBJ databases">
        <title>Metabolic potential, ecology and presence of endohyphal bacteria is reflected in genomic diversity of Mucoromycotina.</title>
        <authorList>
            <person name="Muszewska A."/>
            <person name="Okrasinska A."/>
            <person name="Steczkiewicz K."/>
            <person name="Drgas O."/>
            <person name="Orlowska M."/>
            <person name="Perlinska-Lenart U."/>
            <person name="Aleksandrzak-Piekarczyk T."/>
            <person name="Szatraj K."/>
            <person name="Zielenkiewicz U."/>
            <person name="Pilsyk S."/>
            <person name="Malc E."/>
            <person name="Mieczkowski P."/>
            <person name="Kruszewska J.S."/>
            <person name="Biernat P."/>
            <person name="Pawlowska J."/>
        </authorList>
    </citation>
    <scope>NUCLEOTIDE SEQUENCE</scope>
    <source>
        <strain evidence="1">WA0000017839</strain>
    </source>
</reference>
<comment type="caution">
    <text evidence="1">The sequence shown here is derived from an EMBL/GenBank/DDBJ whole genome shotgun (WGS) entry which is preliminary data.</text>
</comment>
<accession>A0A8H7RF52</accession>
<dbReference type="AlphaFoldDB" id="A0A8H7RF52"/>
<keyword evidence="2" id="KW-1185">Reference proteome</keyword>
<protein>
    <submittedName>
        <fullName evidence="1">Uncharacterized protein</fullName>
    </submittedName>
</protein>
<proteinExistence type="predicted"/>
<dbReference type="EMBL" id="JAEPRD010000013">
    <property type="protein sequence ID" value="KAG2210026.1"/>
    <property type="molecule type" value="Genomic_DNA"/>
</dbReference>
<dbReference type="Proteomes" id="UP000603453">
    <property type="component" value="Unassembled WGS sequence"/>
</dbReference>
<sequence>MFPRIFTGIRNSINNPGSMQRPTQRLTLEDSSEEFVRATKPIQILSTRIPVSAAAFGLSYNEADDFIQKDLISTSWI</sequence>
<dbReference type="OrthoDB" id="2261102at2759"/>